<name>A0AAV4EZ16_9GAST</name>
<dbReference type="Proteomes" id="UP000762676">
    <property type="component" value="Unassembled WGS sequence"/>
</dbReference>
<proteinExistence type="predicted"/>
<reference evidence="1 2" key="1">
    <citation type="journal article" date="2021" name="Elife">
        <title>Chloroplast acquisition without the gene transfer in kleptoplastic sea slugs, Plakobranchus ocellatus.</title>
        <authorList>
            <person name="Maeda T."/>
            <person name="Takahashi S."/>
            <person name="Yoshida T."/>
            <person name="Shimamura S."/>
            <person name="Takaki Y."/>
            <person name="Nagai Y."/>
            <person name="Toyoda A."/>
            <person name="Suzuki Y."/>
            <person name="Arimoto A."/>
            <person name="Ishii H."/>
            <person name="Satoh N."/>
            <person name="Nishiyama T."/>
            <person name="Hasebe M."/>
            <person name="Maruyama T."/>
            <person name="Minagawa J."/>
            <person name="Obokata J."/>
            <person name="Shigenobu S."/>
        </authorList>
    </citation>
    <scope>NUCLEOTIDE SEQUENCE [LARGE SCALE GENOMIC DNA]</scope>
</reference>
<protein>
    <submittedName>
        <fullName evidence="1">Uncharacterized protein</fullName>
    </submittedName>
</protein>
<comment type="caution">
    <text evidence="1">The sequence shown here is derived from an EMBL/GenBank/DDBJ whole genome shotgun (WGS) entry which is preliminary data.</text>
</comment>
<evidence type="ECO:0000313" key="1">
    <source>
        <dbReference type="EMBL" id="GFR66353.1"/>
    </source>
</evidence>
<gene>
    <name evidence="1" type="ORF">ElyMa_001968600</name>
</gene>
<evidence type="ECO:0000313" key="2">
    <source>
        <dbReference type="Proteomes" id="UP000762676"/>
    </source>
</evidence>
<dbReference type="EMBL" id="BMAT01004014">
    <property type="protein sequence ID" value="GFR66353.1"/>
    <property type="molecule type" value="Genomic_DNA"/>
</dbReference>
<dbReference type="AlphaFoldDB" id="A0AAV4EZ16"/>
<organism evidence="1 2">
    <name type="scientific">Elysia marginata</name>
    <dbReference type="NCBI Taxonomy" id="1093978"/>
    <lineage>
        <taxon>Eukaryota</taxon>
        <taxon>Metazoa</taxon>
        <taxon>Spiralia</taxon>
        <taxon>Lophotrochozoa</taxon>
        <taxon>Mollusca</taxon>
        <taxon>Gastropoda</taxon>
        <taxon>Heterobranchia</taxon>
        <taxon>Euthyneura</taxon>
        <taxon>Panpulmonata</taxon>
        <taxon>Sacoglossa</taxon>
        <taxon>Placobranchoidea</taxon>
        <taxon>Plakobranchidae</taxon>
        <taxon>Elysia</taxon>
    </lineage>
</organism>
<keyword evidence="2" id="KW-1185">Reference proteome</keyword>
<sequence length="81" mass="9715">MGCREYRLHEDFEEYFVQPAIWCTKTDEQRRRHMEKFERALKIKQSMVTSSDKDIHVLTFGARGKKIGQKKRVKASRTVRL</sequence>
<accession>A0AAV4EZ16</accession>